<dbReference type="Proteomes" id="UP000789901">
    <property type="component" value="Unassembled WGS sequence"/>
</dbReference>
<keyword evidence="3" id="KW-1185">Reference proteome</keyword>
<accession>A0ABN7W6K8</accession>
<gene>
    <name evidence="2" type="ORF">GMARGA_LOCUS27071</name>
</gene>
<organism evidence="2 3">
    <name type="scientific">Gigaspora margarita</name>
    <dbReference type="NCBI Taxonomy" id="4874"/>
    <lineage>
        <taxon>Eukaryota</taxon>
        <taxon>Fungi</taxon>
        <taxon>Fungi incertae sedis</taxon>
        <taxon>Mucoromycota</taxon>
        <taxon>Glomeromycotina</taxon>
        <taxon>Glomeromycetes</taxon>
        <taxon>Diversisporales</taxon>
        <taxon>Gigasporaceae</taxon>
        <taxon>Gigaspora</taxon>
    </lineage>
</organism>
<protein>
    <submittedName>
        <fullName evidence="2">29819_t:CDS:1</fullName>
    </submittedName>
</protein>
<proteinExistence type="predicted"/>
<sequence length="203" mass="23745">MVDYDTNDYTKYKKIIKIVQQAFGYMVVNNLRNDIIMLYIRTWFLKHDQDNANIIYISSMVPINQQYIKSQALFLEYVCYFEYISNQSDHDPSDNYKLKSKRRKVNILAQTTTTQTFPQDDGAQIIMCHREDIKQRDDPVILVYDIKSTIKPNKFPDSANDPIIIILHDKGMAKNAKLKAEKAELESETAKLNIKNIKLLNEL</sequence>
<evidence type="ECO:0000313" key="2">
    <source>
        <dbReference type="EMBL" id="CAG8818505.1"/>
    </source>
</evidence>
<evidence type="ECO:0000256" key="1">
    <source>
        <dbReference type="SAM" id="Coils"/>
    </source>
</evidence>
<feature type="coiled-coil region" evidence="1">
    <location>
        <begin position="168"/>
        <end position="202"/>
    </location>
</feature>
<reference evidence="2 3" key="1">
    <citation type="submission" date="2021-06" db="EMBL/GenBank/DDBJ databases">
        <authorList>
            <person name="Kallberg Y."/>
            <person name="Tangrot J."/>
            <person name="Rosling A."/>
        </authorList>
    </citation>
    <scope>NUCLEOTIDE SEQUENCE [LARGE SCALE GENOMIC DNA]</scope>
    <source>
        <strain evidence="2 3">120-4 pot B 10/14</strain>
    </source>
</reference>
<evidence type="ECO:0000313" key="3">
    <source>
        <dbReference type="Proteomes" id="UP000789901"/>
    </source>
</evidence>
<name>A0ABN7W6K8_GIGMA</name>
<keyword evidence="1" id="KW-0175">Coiled coil</keyword>
<comment type="caution">
    <text evidence="2">The sequence shown here is derived from an EMBL/GenBank/DDBJ whole genome shotgun (WGS) entry which is preliminary data.</text>
</comment>
<dbReference type="EMBL" id="CAJVQB010032572">
    <property type="protein sequence ID" value="CAG8818505.1"/>
    <property type="molecule type" value="Genomic_DNA"/>
</dbReference>